<accession>A0A6J2Q633</accession>
<protein>
    <recommendedName>
        <fullName evidence="12">Rho GTPase-activating protein 44</fullName>
    </recommendedName>
    <alternativeName>
        <fullName evidence="13">Rho-type GTPase-activating protein RICH2</fullName>
    </alternativeName>
    <alternativeName>
        <fullName evidence="14">RhoGAP interacting with CIP4 homologs protein 2</fullName>
    </alternativeName>
</protein>
<comment type="subcellular location">
    <subcellularLocation>
        <location evidence="2">Cell projection</location>
        <location evidence="2">Dendrite</location>
    </subcellularLocation>
    <subcellularLocation>
        <location evidence="3">Cell projection</location>
        <location evidence="3">Dendritic spine</location>
    </subcellularLocation>
    <subcellularLocation>
        <location evidence="9">Presynapse</location>
    </subcellularLocation>
    <subcellularLocation>
        <location evidence="1">Recycling endosome</location>
    </subcellularLocation>
</comment>
<evidence type="ECO:0000313" key="18">
    <source>
        <dbReference type="Proteomes" id="UP000504630"/>
    </source>
</evidence>
<evidence type="ECO:0000256" key="14">
    <source>
        <dbReference type="ARBA" id="ARBA00076927"/>
    </source>
</evidence>
<dbReference type="Pfam" id="PF00620">
    <property type="entry name" value="RhoGAP"/>
    <property type="match status" value="1"/>
</dbReference>
<evidence type="ECO:0000256" key="15">
    <source>
        <dbReference type="SAM" id="MobiDB-lite"/>
    </source>
</evidence>
<comment type="subunit">
    <text evidence="11">Interacts with BST2 (via cytoplasmic domain). Interacts (probably via PDZ-binding motif) with SHANK3 (via PDZ domain); the interaction takes place in dendritic spines and promotes GRIA1 exocytosis.</text>
</comment>
<dbReference type="AlphaFoldDB" id="A0A6J2Q633"/>
<feature type="region of interest" description="Disordered" evidence="15">
    <location>
        <begin position="468"/>
        <end position="499"/>
    </location>
</feature>
<dbReference type="GO" id="GO:0032956">
    <property type="term" value="P:regulation of actin cytoskeleton organization"/>
    <property type="evidence" value="ECO:0007669"/>
    <property type="project" value="TreeGrafter"/>
</dbReference>
<reference evidence="19" key="1">
    <citation type="submission" date="2025-08" db="UniProtKB">
        <authorList>
            <consortium name="RefSeq"/>
        </authorList>
    </citation>
    <scope>IDENTIFICATION</scope>
</reference>
<evidence type="ECO:0000256" key="9">
    <source>
        <dbReference type="ARBA" id="ARBA00034106"/>
    </source>
</evidence>
<evidence type="ECO:0000256" key="1">
    <source>
        <dbReference type="ARBA" id="ARBA00004172"/>
    </source>
</evidence>
<keyword evidence="8" id="KW-0966">Cell projection</keyword>
<evidence type="ECO:0000256" key="10">
    <source>
        <dbReference type="ARBA" id="ARBA00059236"/>
    </source>
</evidence>
<dbReference type="PANTHER" id="PTHR14130">
    <property type="entry name" value="3BP-1 RELATED RHOGAP"/>
    <property type="match status" value="1"/>
</dbReference>
<evidence type="ECO:0000256" key="5">
    <source>
        <dbReference type="ARBA" id="ARBA00022553"/>
    </source>
</evidence>
<evidence type="ECO:0000313" key="19">
    <source>
        <dbReference type="RefSeq" id="XP_029293234.1"/>
    </source>
</evidence>
<gene>
    <name evidence="19" type="primary">arhgap44a</name>
</gene>
<sequence length="815" mass="89495">MKKQFNRMRQLANQTVGRAEKTEVLSEDLLQVEKRLDLVKQVTHSTHKKLTACLQGQQGADIEKRSVKSPSKKLPLTILAQCMVEGAAVLGDDSLLGKMLMMCGETEEKLAQELIQFEFQIERDVVEPLYVLAEVDIPNIQKQRKHLAKLVLDMDSARTRFHQSSKSSSHPSTLQPGAKSESLREEMEEAANRMEICRDQLSADMYSFVAKEIDYANYFQTLIETQAEYHRKSLEILQSILPQIKAHQEAWVEKPSFGKSLEDHLNISGREIAFPIEACVTMLLECGMQEEGLFRVAPSASKLKKLKASLDCGVLDVQEYSCDPHAIAGALKSYLRELPEPLMTTELYDEWIQASNLPDMDKRLQALMAVCEKLPTDNLNNFRYLIKFLAKLSDYQDENKMTPGNQAIVLGPNLLWTHTEPNMTEMMTTLSLQIVGIIEPIIQHADWFFPGEIEFNLTGSYGSPIHTNHNSNYSSMPSPDMDQSERKQQHDQSRRPLSVATDNMMLEFYKKDGIRKIQSMGVRVMDTSWVSRKGSATLSRKTSSTPPGMQGPGSPADTLIPEQPGEFASSPSATPPPGERVCSFKSKELSPVIGHKAIQVAGPTVPPSCSPQGSSQSPHSTEHSPHTLHKGSKKLAPVPPKVPYSQSCGMSDQSTGQPSPVSLSPTPPSTPSPYGLVCPPGQVPPSSPGQTPFGAPHSLSSPPSLTGTLTKSRPAPKPRQRPSLPPPQPPTAPPGFTGLAMAPVPQPLEQGLLDGLSPGESMSTDIFNYEIPSINVNLDSLIDEFSGIPCRRSVAVTDSPEGDAVPEEEPQSTTL</sequence>
<feature type="compositionally biased region" description="Pro residues" evidence="15">
    <location>
        <begin position="723"/>
        <end position="733"/>
    </location>
</feature>
<dbReference type="SMART" id="SM00721">
    <property type="entry name" value="BAR"/>
    <property type="match status" value="1"/>
</dbReference>
<dbReference type="SMART" id="SM00324">
    <property type="entry name" value="RhoGAP"/>
    <property type="match status" value="1"/>
</dbReference>
<feature type="compositionally biased region" description="Polar residues" evidence="15">
    <location>
        <begin position="532"/>
        <end position="547"/>
    </location>
</feature>
<feature type="domain" description="Rho-GAP" evidence="16">
    <location>
        <begin position="259"/>
        <end position="449"/>
    </location>
</feature>
<dbReference type="GO" id="GO:0098887">
    <property type="term" value="P:neurotransmitter receptor transport, endosome to postsynaptic membrane"/>
    <property type="evidence" value="ECO:0007669"/>
    <property type="project" value="TreeGrafter"/>
</dbReference>
<keyword evidence="18" id="KW-1185">Reference proteome</keyword>
<dbReference type="InterPro" id="IPR000198">
    <property type="entry name" value="RhoGAP_dom"/>
</dbReference>
<dbReference type="GO" id="GO:0061001">
    <property type="term" value="P:regulation of dendritic spine morphogenesis"/>
    <property type="evidence" value="ECO:0007669"/>
    <property type="project" value="TreeGrafter"/>
</dbReference>
<dbReference type="GO" id="GO:0031256">
    <property type="term" value="C:leading edge membrane"/>
    <property type="evidence" value="ECO:0007669"/>
    <property type="project" value="TreeGrafter"/>
</dbReference>
<dbReference type="InterPro" id="IPR004148">
    <property type="entry name" value="BAR_dom"/>
</dbReference>
<keyword evidence="4" id="KW-0343">GTPase activation</keyword>
<feature type="compositionally biased region" description="Low complexity" evidence="15">
    <location>
        <begin position="688"/>
        <end position="712"/>
    </location>
</feature>
<evidence type="ECO:0000256" key="6">
    <source>
        <dbReference type="ARBA" id="ARBA00022753"/>
    </source>
</evidence>
<feature type="compositionally biased region" description="Low complexity" evidence="15">
    <location>
        <begin position="610"/>
        <end position="619"/>
    </location>
</feature>
<feature type="compositionally biased region" description="Polar residues" evidence="15">
    <location>
        <begin position="468"/>
        <end position="477"/>
    </location>
</feature>
<evidence type="ECO:0000256" key="4">
    <source>
        <dbReference type="ARBA" id="ARBA00022468"/>
    </source>
</evidence>
<keyword evidence="6" id="KW-0967">Endosome</keyword>
<dbReference type="Pfam" id="PF03114">
    <property type="entry name" value="BAR"/>
    <property type="match status" value="1"/>
</dbReference>
<feature type="region of interest" description="Disordered" evidence="15">
    <location>
        <begin position="532"/>
        <end position="583"/>
    </location>
</feature>
<feature type="compositionally biased region" description="Acidic residues" evidence="15">
    <location>
        <begin position="800"/>
        <end position="815"/>
    </location>
</feature>
<dbReference type="GO" id="GO:0055037">
    <property type="term" value="C:recycling endosome"/>
    <property type="evidence" value="ECO:0007669"/>
    <property type="project" value="UniProtKB-SubCell"/>
</dbReference>
<dbReference type="PANTHER" id="PTHR14130:SF13">
    <property type="entry name" value="RHO GTPASE-ACTIVATING PROTEIN 44"/>
    <property type="match status" value="1"/>
</dbReference>
<dbReference type="RefSeq" id="XP_029293234.1">
    <property type="nucleotide sequence ID" value="XM_029437374.1"/>
</dbReference>
<feature type="region of interest" description="Disordered" evidence="15">
    <location>
        <begin position="795"/>
        <end position="815"/>
    </location>
</feature>
<dbReference type="FunFam" id="1.10.555.10:FF:000001">
    <property type="entry name" value="Rho GTPase activating protein 44"/>
    <property type="match status" value="1"/>
</dbReference>
<feature type="domain" description="BAR" evidence="17">
    <location>
        <begin position="14"/>
        <end position="253"/>
    </location>
</feature>
<dbReference type="GO" id="GO:0014069">
    <property type="term" value="C:postsynaptic density"/>
    <property type="evidence" value="ECO:0007669"/>
    <property type="project" value="TreeGrafter"/>
</dbReference>
<dbReference type="InterPro" id="IPR027267">
    <property type="entry name" value="AH/BAR_dom_sf"/>
</dbReference>
<evidence type="ECO:0000256" key="12">
    <source>
        <dbReference type="ARBA" id="ARBA00070278"/>
    </source>
</evidence>
<dbReference type="FunFam" id="1.20.1270.60:FF:000018">
    <property type="entry name" value="Rho GTPase activating protein 44"/>
    <property type="match status" value="1"/>
</dbReference>
<dbReference type="GO" id="GO:0035021">
    <property type="term" value="P:negative regulation of Rac protein signal transduction"/>
    <property type="evidence" value="ECO:0007669"/>
    <property type="project" value="TreeGrafter"/>
</dbReference>
<keyword evidence="7" id="KW-0770">Synapse</keyword>
<dbReference type="PROSITE" id="PS51021">
    <property type="entry name" value="BAR"/>
    <property type="match status" value="1"/>
</dbReference>
<organism evidence="18 19">
    <name type="scientific">Cottoperca gobio</name>
    <name type="common">Frogmouth</name>
    <name type="synonym">Aphritis gobio</name>
    <dbReference type="NCBI Taxonomy" id="56716"/>
    <lineage>
        <taxon>Eukaryota</taxon>
        <taxon>Metazoa</taxon>
        <taxon>Chordata</taxon>
        <taxon>Craniata</taxon>
        <taxon>Vertebrata</taxon>
        <taxon>Euteleostomi</taxon>
        <taxon>Actinopterygii</taxon>
        <taxon>Neopterygii</taxon>
        <taxon>Teleostei</taxon>
        <taxon>Neoteleostei</taxon>
        <taxon>Acanthomorphata</taxon>
        <taxon>Eupercaria</taxon>
        <taxon>Perciformes</taxon>
        <taxon>Notothenioidei</taxon>
        <taxon>Bovichtidae</taxon>
        <taxon>Cottoperca</taxon>
    </lineage>
</organism>
<evidence type="ECO:0000256" key="2">
    <source>
        <dbReference type="ARBA" id="ARBA00004279"/>
    </source>
</evidence>
<evidence type="ECO:0000259" key="17">
    <source>
        <dbReference type="PROSITE" id="PS51021"/>
    </source>
</evidence>
<proteinExistence type="predicted"/>
<dbReference type="SUPFAM" id="SSF103657">
    <property type="entry name" value="BAR/IMD domain-like"/>
    <property type="match status" value="1"/>
</dbReference>
<dbReference type="GO" id="GO:0048786">
    <property type="term" value="C:presynaptic active zone"/>
    <property type="evidence" value="ECO:0007669"/>
    <property type="project" value="TreeGrafter"/>
</dbReference>
<dbReference type="Gene3D" id="1.20.1270.60">
    <property type="entry name" value="Arfaptin homology (AH) domain/BAR domain"/>
    <property type="match status" value="1"/>
</dbReference>
<feature type="compositionally biased region" description="Basic and acidic residues" evidence="15">
    <location>
        <begin position="483"/>
        <end position="494"/>
    </location>
</feature>
<evidence type="ECO:0000256" key="7">
    <source>
        <dbReference type="ARBA" id="ARBA00023018"/>
    </source>
</evidence>
<dbReference type="CTD" id="567298"/>
<dbReference type="GO" id="GO:0043197">
    <property type="term" value="C:dendritic spine"/>
    <property type="evidence" value="ECO:0007669"/>
    <property type="project" value="UniProtKB-SubCell"/>
</dbReference>
<name>A0A6J2Q633_COTGO</name>
<dbReference type="PROSITE" id="PS50238">
    <property type="entry name" value="RHOGAP"/>
    <property type="match status" value="1"/>
</dbReference>
<keyword evidence="5" id="KW-0597">Phosphoprotein</keyword>
<evidence type="ECO:0000256" key="8">
    <source>
        <dbReference type="ARBA" id="ARBA00023273"/>
    </source>
</evidence>
<dbReference type="Proteomes" id="UP000504630">
    <property type="component" value="Chromosome 8"/>
</dbReference>
<evidence type="ECO:0000256" key="11">
    <source>
        <dbReference type="ARBA" id="ARBA00063387"/>
    </source>
</evidence>
<dbReference type="GO" id="GO:0098886">
    <property type="term" value="P:modification of dendritic spine"/>
    <property type="evidence" value="ECO:0007669"/>
    <property type="project" value="TreeGrafter"/>
</dbReference>
<dbReference type="InterPro" id="IPR008936">
    <property type="entry name" value="Rho_GTPase_activation_prot"/>
</dbReference>
<dbReference type="InterPro" id="IPR047165">
    <property type="entry name" value="RHG17/44/SH3BP1-like"/>
</dbReference>
<dbReference type="SUPFAM" id="SSF48350">
    <property type="entry name" value="GTPase activation domain, GAP"/>
    <property type="match status" value="1"/>
</dbReference>
<evidence type="ECO:0000259" key="16">
    <source>
        <dbReference type="PROSITE" id="PS50238"/>
    </source>
</evidence>
<dbReference type="Gene3D" id="1.10.555.10">
    <property type="entry name" value="Rho GTPase activation protein"/>
    <property type="match status" value="1"/>
</dbReference>
<comment type="function">
    <text evidence="10">GTPase-activating protein (GAP) that stimulates the GTPase activity of Rho-type GTPases. Thereby, controls Rho-type GTPases cycling between their active GTP-bound and inactive GDP-bound states. Acts as a GAP at least for CDC42 and RAC1. In neurons, is involved in dendritic spine formation and synaptic plasticity in a specific RAC1-GAP activity. Limits the initiation of exploratory dendritic filopodia. Recruited to actin-patches that seed filopodia, binds specifically to plasma membrane sections that are deformed inward by acto-myosin mediated contractile forces. Acts through GAP activity on RAC1 to reduce actin polymerization necessary for filopodia formation. In association with SHANK3, promotes GRIA1 exocytosis from recycling endosomes and spine morphological changes associated to long-term potentiation.</text>
</comment>
<feature type="compositionally biased region" description="Polar residues" evidence="15">
    <location>
        <begin position="644"/>
        <end position="657"/>
    </location>
</feature>
<feature type="region of interest" description="Disordered" evidence="15">
    <location>
        <begin position="161"/>
        <end position="186"/>
    </location>
</feature>
<dbReference type="GO" id="GO:0007165">
    <property type="term" value="P:signal transduction"/>
    <property type="evidence" value="ECO:0007669"/>
    <property type="project" value="InterPro"/>
</dbReference>
<dbReference type="GO" id="GO:0005096">
    <property type="term" value="F:GTPase activator activity"/>
    <property type="evidence" value="ECO:0007669"/>
    <property type="project" value="UniProtKB-KW"/>
</dbReference>
<evidence type="ECO:0000256" key="3">
    <source>
        <dbReference type="ARBA" id="ARBA00004552"/>
    </source>
</evidence>
<dbReference type="GeneID" id="115012003"/>
<evidence type="ECO:0000256" key="13">
    <source>
        <dbReference type="ARBA" id="ARBA00074989"/>
    </source>
</evidence>
<feature type="region of interest" description="Disordered" evidence="15">
    <location>
        <begin position="601"/>
        <end position="760"/>
    </location>
</feature>